<dbReference type="EMBL" id="JBFOLK010000006">
    <property type="protein sequence ID" value="KAL2505735.1"/>
    <property type="molecule type" value="Genomic_DNA"/>
</dbReference>
<protein>
    <submittedName>
        <fullName evidence="2">Uncharacterized protein</fullName>
    </submittedName>
</protein>
<dbReference type="Proteomes" id="UP001604336">
    <property type="component" value="Unassembled WGS sequence"/>
</dbReference>
<comment type="caution">
    <text evidence="2">The sequence shown here is derived from an EMBL/GenBank/DDBJ whole genome shotgun (WGS) entry which is preliminary data.</text>
</comment>
<keyword evidence="1" id="KW-1133">Transmembrane helix</keyword>
<dbReference type="AlphaFoldDB" id="A0ABD1SZ39"/>
<name>A0ABD1SZ39_9LAMI</name>
<gene>
    <name evidence="2" type="ORF">Adt_21356</name>
</gene>
<accession>A0ABD1SZ39</accession>
<sequence length="117" mass="13354">MLQISQTSTIILVLGNLLIIIWYNPRQSLLQIAVRSAIVLSIRRSWASYIENRRSSFWASSQNWLGFLHGAFDAEVKFKEEEVPFRTRPIPWTCPRCSSSTSLAIARSSIETPLEVT</sequence>
<keyword evidence="1" id="KW-0472">Membrane</keyword>
<organism evidence="2 3">
    <name type="scientific">Abeliophyllum distichum</name>
    <dbReference type="NCBI Taxonomy" id="126358"/>
    <lineage>
        <taxon>Eukaryota</taxon>
        <taxon>Viridiplantae</taxon>
        <taxon>Streptophyta</taxon>
        <taxon>Embryophyta</taxon>
        <taxon>Tracheophyta</taxon>
        <taxon>Spermatophyta</taxon>
        <taxon>Magnoliopsida</taxon>
        <taxon>eudicotyledons</taxon>
        <taxon>Gunneridae</taxon>
        <taxon>Pentapetalae</taxon>
        <taxon>asterids</taxon>
        <taxon>lamiids</taxon>
        <taxon>Lamiales</taxon>
        <taxon>Oleaceae</taxon>
        <taxon>Forsythieae</taxon>
        <taxon>Abeliophyllum</taxon>
    </lineage>
</organism>
<keyword evidence="1" id="KW-0812">Transmembrane</keyword>
<keyword evidence="3" id="KW-1185">Reference proteome</keyword>
<evidence type="ECO:0000313" key="2">
    <source>
        <dbReference type="EMBL" id="KAL2505735.1"/>
    </source>
</evidence>
<proteinExistence type="predicted"/>
<feature type="transmembrane region" description="Helical" evidence="1">
    <location>
        <begin position="6"/>
        <end position="23"/>
    </location>
</feature>
<evidence type="ECO:0000313" key="3">
    <source>
        <dbReference type="Proteomes" id="UP001604336"/>
    </source>
</evidence>
<evidence type="ECO:0000256" key="1">
    <source>
        <dbReference type="SAM" id="Phobius"/>
    </source>
</evidence>
<reference evidence="3" key="1">
    <citation type="submission" date="2024-07" db="EMBL/GenBank/DDBJ databases">
        <title>Two chromosome-level genome assemblies of Korean endemic species Abeliophyllum distichum and Forsythia ovata (Oleaceae).</title>
        <authorList>
            <person name="Jang H."/>
        </authorList>
    </citation>
    <scope>NUCLEOTIDE SEQUENCE [LARGE SCALE GENOMIC DNA]</scope>
</reference>